<keyword evidence="5" id="KW-0539">Nucleus</keyword>
<dbReference type="InterPro" id="IPR009786">
    <property type="entry name" value="Spot_14"/>
</dbReference>
<dbReference type="AlphaFoldDB" id="A0A813TQP9"/>
<dbReference type="EMBL" id="CAJNON010000026">
    <property type="protein sequence ID" value="CAF0811739.1"/>
    <property type="molecule type" value="Genomic_DNA"/>
</dbReference>
<protein>
    <submittedName>
        <fullName evidence="7">Uncharacterized protein</fullName>
    </submittedName>
</protein>
<comment type="subcellular location">
    <subcellularLocation>
        <location evidence="2">Cytoplasm</location>
    </subcellularLocation>
    <subcellularLocation>
        <location evidence="1">Nucleus</location>
    </subcellularLocation>
</comment>
<reference evidence="7" key="1">
    <citation type="submission" date="2021-02" db="EMBL/GenBank/DDBJ databases">
        <authorList>
            <person name="Nowell W R."/>
        </authorList>
    </citation>
    <scope>NUCLEOTIDE SEQUENCE</scope>
</reference>
<evidence type="ECO:0000313" key="8">
    <source>
        <dbReference type="EMBL" id="CAF3548422.1"/>
    </source>
</evidence>
<dbReference type="GO" id="GO:0005829">
    <property type="term" value="C:cytosol"/>
    <property type="evidence" value="ECO:0007669"/>
    <property type="project" value="TreeGrafter"/>
</dbReference>
<dbReference type="Proteomes" id="UP000663891">
    <property type="component" value="Unassembled WGS sequence"/>
</dbReference>
<dbReference type="PANTHER" id="PTHR14315:SF17">
    <property type="entry name" value="MIP21584P"/>
    <property type="match status" value="1"/>
</dbReference>
<feature type="compositionally biased region" description="Polar residues" evidence="6">
    <location>
        <begin position="9"/>
        <end position="22"/>
    </location>
</feature>
<sequence length="244" mass="27943">MKLEDSPASAMTPTNSSPKLLPKQQINNKLNRQSSTVSTIQRRNQYMAYQRRQNIAVTSNDFLNQHTPSKHTVPLLFGAMNEFFDATKIMEDEIMLPSRLKDMPVDEIVLDNSVQPNNWHELYTFVRDVRNQLTRSRPFIDEDDDDNNNNNNNTPYARQETKDSNDDEGILLASHDNTQHSSTSSIVSSDELENSITSSTAASFDTIKDELKYHFFGLIGSLDNLKLMANRVTEKYREDSTFKI</sequence>
<comment type="caution">
    <text evidence="7">The sequence shown here is derived from an EMBL/GenBank/DDBJ whole genome shotgun (WGS) entry which is preliminary data.</text>
</comment>
<dbReference type="EMBL" id="CAJOAY010000123">
    <property type="protein sequence ID" value="CAF3548422.1"/>
    <property type="molecule type" value="Genomic_DNA"/>
</dbReference>
<name>A0A813TQP9_9BILA</name>
<feature type="region of interest" description="Disordered" evidence="6">
    <location>
        <begin position="1"/>
        <end position="22"/>
    </location>
</feature>
<evidence type="ECO:0000313" key="7">
    <source>
        <dbReference type="EMBL" id="CAF0811739.1"/>
    </source>
</evidence>
<dbReference type="GO" id="GO:0005634">
    <property type="term" value="C:nucleus"/>
    <property type="evidence" value="ECO:0007669"/>
    <property type="project" value="UniProtKB-SubCell"/>
</dbReference>
<proteinExistence type="inferred from homology"/>
<evidence type="ECO:0000256" key="5">
    <source>
        <dbReference type="ARBA" id="ARBA00023242"/>
    </source>
</evidence>
<dbReference type="Pfam" id="PF07084">
    <property type="entry name" value="Spot_14"/>
    <property type="match status" value="1"/>
</dbReference>
<dbReference type="PANTHER" id="PTHR14315">
    <property type="entry name" value="SPOT14 FAMILY MEMBER"/>
    <property type="match status" value="1"/>
</dbReference>
<evidence type="ECO:0000256" key="1">
    <source>
        <dbReference type="ARBA" id="ARBA00004123"/>
    </source>
</evidence>
<dbReference type="OrthoDB" id="5951908at2759"/>
<feature type="region of interest" description="Disordered" evidence="6">
    <location>
        <begin position="137"/>
        <end position="164"/>
    </location>
</feature>
<evidence type="ECO:0000256" key="4">
    <source>
        <dbReference type="ARBA" id="ARBA00022490"/>
    </source>
</evidence>
<evidence type="ECO:0000313" key="9">
    <source>
        <dbReference type="Proteomes" id="UP000663891"/>
    </source>
</evidence>
<evidence type="ECO:0000256" key="6">
    <source>
        <dbReference type="SAM" id="MobiDB-lite"/>
    </source>
</evidence>
<keyword evidence="4" id="KW-0963">Cytoplasm</keyword>
<dbReference type="InterPro" id="IPR053719">
    <property type="entry name" value="Lipogen_MT_Stabilize_sf"/>
</dbReference>
<accession>A0A813TQP9</accession>
<dbReference type="Gene3D" id="6.10.140.1610">
    <property type="match status" value="1"/>
</dbReference>
<evidence type="ECO:0000256" key="3">
    <source>
        <dbReference type="ARBA" id="ARBA00009488"/>
    </source>
</evidence>
<comment type="similarity">
    <text evidence="3">Belongs to the SPOT14 family.</text>
</comment>
<gene>
    <name evidence="8" type="ORF">OKA104_LOCUS3962</name>
    <name evidence="7" type="ORF">VCS650_LOCUS4583</name>
</gene>
<organism evidence="7 9">
    <name type="scientific">Adineta steineri</name>
    <dbReference type="NCBI Taxonomy" id="433720"/>
    <lineage>
        <taxon>Eukaryota</taxon>
        <taxon>Metazoa</taxon>
        <taxon>Spiralia</taxon>
        <taxon>Gnathifera</taxon>
        <taxon>Rotifera</taxon>
        <taxon>Eurotatoria</taxon>
        <taxon>Bdelloidea</taxon>
        <taxon>Adinetida</taxon>
        <taxon>Adinetidae</taxon>
        <taxon>Adineta</taxon>
    </lineage>
</organism>
<dbReference type="Proteomes" id="UP000663881">
    <property type="component" value="Unassembled WGS sequence"/>
</dbReference>
<dbReference type="GO" id="GO:0046890">
    <property type="term" value="P:regulation of lipid biosynthetic process"/>
    <property type="evidence" value="ECO:0007669"/>
    <property type="project" value="TreeGrafter"/>
</dbReference>
<evidence type="ECO:0000256" key="2">
    <source>
        <dbReference type="ARBA" id="ARBA00004496"/>
    </source>
</evidence>